<protein>
    <submittedName>
        <fullName evidence="5">TetR/AcrR family transcriptional regulator</fullName>
    </submittedName>
</protein>
<evidence type="ECO:0000313" key="6">
    <source>
        <dbReference type="Proteomes" id="UP000240527"/>
    </source>
</evidence>
<feature type="domain" description="HTH tetR-type" evidence="4">
    <location>
        <begin position="52"/>
        <end position="112"/>
    </location>
</feature>
<dbReference type="InterPro" id="IPR039536">
    <property type="entry name" value="TetR_C_Proteobacteria"/>
</dbReference>
<dbReference type="Pfam" id="PF14246">
    <property type="entry name" value="TetR_C_7"/>
    <property type="match status" value="1"/>
</dbReference>
<keyword evidence="1 2" id="KW-0238">DNA-binding</keyword>
<gene>
    <name evidence="5" type="ORF">B7G68_09130</name>
</gene>
<dbReference type="PROSITE" id="PS01081">
    <property type="entry name" value="HTH_TETR_1"/>
    <property type="match status" value="1"/>
</dbReference>
<feature type="region of interest" description="Disordered" evidence="3">
    <location>
        <begin position="27"/>
        <end position="49"/>
    </location>
</feature>
<proteinExistence type="predicted"/>
<dbReference type="PRINTS" id="PR00455">
    <property type="entry name" value="HTHTETR"/>
</dbReference>
<keyword evidence="6" id="KW-1185">Reference proteome</keyword>
<accession>A0ABM6TFR4</accession>
<dbReference type="EMBL" id="CP027850">
    <property type="protein sequence ID" value="AVQ01993.1"/>
    <property type="molecule type" value="Genomic_DNA"/>
</dbReference>
<dbReference type="InterPro" id="IPR001647">
    <property type="entry name" value="HTH_TetR"/>
</dbReference>
<dbReference type="InterPro" id="IPR050109">
    <property type="entry name" value="HTH-type_TetR-like_transc_reg"/>
</dbReference>
<dbReference type="PANTHER" id="PTHR30055">
    <property type="entry name" value="HTH-TYPE TRANSCRIPTIONAL REGULATOR RUTR"/>
    <property type="match status" value="1"/>
</dbReference>
<dbReference type="PANTHER" id="PTHR30055:SF146">
    <property type="entry name" value="HTH-TYPE TRANSCRIPTIONAL DUAL REGULATOR CECR"/>
    <property type="match status" value="1"/>
</dbReference>
<reference evidence="5 6" key="1">
    <citation type="journal article" date="2015" name="Biotechnol. Bioeng.">
        <title>Genome sequence and phenotypic characterization of Caulobacter segnis.</title>
        <authorList>
            <person name="Patel S."/>
            <person name="Fletcher B."/>
            <person name="Scott D.C."/>
            <person name="Ely B."/>
        </authorList>
    </citation>
    <scope>NUCLEOTIDE SEQUENCE [LARGE SCALE GENOMIC DNA]</scope>
    <source>
        <strain evidence="5 6">TK0059</strain>
    </source>
</reference>
<dbReference type="SUPFAM" id="SSF46689">
    <property type="entry name" value="Homeodomain-like"/>
    <property type="match status" value="1"/>
</dbReference>
<evidence type="ECO:0000259" key="4">
    <source>
        <dbReference type="PROSITE" id="PS50977"/>
    </source>
</evidence>
<dbReference type="InterPro" id="IPR009057">
    <property type="entry name" value="Homeodomain-like_sf"/>
</dbReference>
<evidence type="ECO:0000313" key="5">
    <source>
        <dbReference type="EMBL" id="AVQ01993.1"/>
    </source>
</evidence>
<organism evidence="5 6">
    <name type="scientific">Caulobacter segnis</name>
    <dbReference type="NCBI Taxonomy" id="88688"/>
    <lineage>
        <taxon>Bacteria</taxon>
        <taxon>Pseudomonadati</taxon>
        <taxon>Pseudomonadota</taxon>
        <taxon>Alphaproteobacteria</taxon>
        <taxon>Caulobacterales</taxon>
        <taxon>Caulobacteraceae</taxon>
        <taxon>Caulobacter</taxon>
    </lineage>
</organism>
<name>A0ABM6TFR4_9CAUL</name>
<evidence type="ECO:0000256" key="2">
    <source>
        <dbReference type="PROSITE-ProRule" id="PRU00335"/>
    </source>
</evidence>
<dbReference type="Proteomes" id="UP000240527">
    <property type="component" value="Chromosome"/>
</dbReference>
<dbReference type="InterPro" id="IPR023772">
    <property type="entry name" value="DNA-bd_HTH_TetR-type_CS"/>
</dbReference>
<feature type="DNA-binding region" description="H-T-H motif" evidence="2">
    <location>
        <begin position="75"/>
        <end position="94"/>
    </location>
</feature>
<dbReference type="Gene3D" id="1.10.357.10">
    <property type="entry name" value="Tetracycline Repressor, domain 2"/>
    <property type="match status" value="1"/>
</dbReference>
<dbReference type="Pfam" id="PF00440">
    <property type="entry name" value="TetR_N"/>
    <property type="match status" value="1"/>
</dbReference>
<evidence type="ECO:0000256" key="1">
    <source>
        <dbReference type="ARBA" id="ARBA00023125"/>
    </source>
</evidence>
<evidence type="ECO:0000256" key="3">
    <source>
        <dbReference type="SAM" id="MobiDB-lite"/>
    </source>
</evidence>
<sequence length="249" mass="26632">MQVASAWLASAAASRLSRTISRAVSREGRGDVMSAAKRPTIKPGRPTASQTAALGEHIVAVARAHFFANGYGATTMDNIAADAGISKGTLYRRFKTKAELFEAFLLDQHSRWNARDPQLNAPYVGDLRKTLIARVEAFMTAGLTEDSVNLTRLIYAESGRFPELAQLYHDGSHLTGTTIIANDLATAAGRRHLIGDFMSPAGLLLATITGQALSLILQGRASHMSQGQIHAWAELAVAAFLDGYVEPAG</sequence>
<dbReference type="PROSITE" id="PS50977">
    <property type="entry name" value="HTH_TETR_2"/>
    <property type="match status" value="1"/>
</dbReference>